<evidence type="ECO:0000313" key="2">
    <source>
        <dbReference type="EMBL" id="MXU97250.1"/>
    </source>
</evidence>
<sequence length="256" mass="26689">MSFLFDPWWAAAAASGFLHGLGSGGSRGAVGRTVFVAASTFGFASDAGDRDPSATTSSQNPESCRVSATTAAAAGRSCFSTFRLLFSSRVTRRVIFSGIAAAGAGEGGPPGRFRRGSCVTACCSFSSVISFSCVTTFRSSIGPRLRRLLRRPEESSASDFSSDTSLWLPRRWRRSDSGTSAPATALSTGDGVSGGGGGIGLILRLVMTGIAGFGFSAVACWRLAIMCARSISSLRLLTVASRGLPRLRGEEWKRDG</sequence>
<reference evidence="2" key="1">
    <citation type="submission" date="2019-12" db="EMBL/GenBank/DDBJ databases">
        <title>An insight into the sialome of adult female Ixodes ricinus ticks feeding for 6 days.</title>
        <authorList>
            <person name="Perner J."/>
            <person name="Ribeiro J.M.C."/>
        </authorList>
    </citation>
    <scope>NUCLEOTIDE SEQUENCE</scope>
    <source>
        <strain evidence="2">Semi-engorged</strain>
        <tissue evidence="2">Salivary glands</tissue>
    </source>
</reference>
<organism evidence="2">
    <name type="scientific">Ixodes ricinus</name>
    <name type="common">Common tick</name>
    <name type="synonym">Acarus ricinus</name>
    <dbReference type="NCBI Taxonomy" id="34613"/>
    <lineage>
        <taxon>Eukaryota</taxon>
        <taxon>Metazoa</taxon>
        <taxon>Ecdysozoa</taxon>
        <taxon>Arthropoda</taxon>
        <taxon>Chelicerata</taxon>
        <taxon>Arachnida</taxon>
        <taxon>Acari</taxon>
        <taxon>Parasitiformes</taxon>
        <taxon>Ixodida</taxon>
        <taxon>Ixodoidea</taxon>
        <taxon>Ixodidae</taxon>
        <taxon>Ixodinae</taxon>
        <taxon>Ixodes</taxon>
    </lineage>
</organism>
<keyword evidence="1" id="KW-0472">Membrane</keyword>
<evidence type="ECO:0000256" key="1">
    <source>
        <dbReference type="SAM" id="Phobius"/>
    </source>
</evidence>
<protein>
    <submittedName>
        <fullName evidence="2">Uncharacterized protein</fullName>
    </submittedName>
</protein>
<keyword evidence="1" id="KW-1133">Transmembrane helix</keyword>
<feature type="transmembrane region" description="Helical" evidence="1">
    <location>
        <begin position="201"/>
        <end position="225"/>
    </location>
</feature>
<dbReference type="EMBL" id="GIFC01015167">
    <property type="protein sequence ID" value="MXU97250.1"/>
    <property type="molecule type" value="Transcribed_RNA"/>
</dbReference>
<proteinExistence type="predicted"/>
<accession>A0A6B0V4N7</accession>
<name>A0A6B0V4N7_IXORI</name>
<dbReference type="AlphaFoldDB" id="A0A6B0V4N7"/>
<keyword evidence="1" id="KW-0812">Transmembrane</keyword>